<dbReference type="InterPro" id="IPR036397">
    <property type="entry name" value="RNaseH_sf"/>
</dbReference>
<dbReference type="EMBL" id="JBGBPQ010000032">
    <property type="protein sequence ID" value="KAL1495589.1"/>
    <property type="molecule type" value="Genomic_DNA"/>
</dbReference>
<evidence type="ECO:0000313" key="5">
    <source>
        <dbReference type="Proteomes" id="UP001515480"/>
    </source>
</evidence>
<keyword evidence="1" id="KW-0540">Nuclease</keyword>
<dbReference type="GO" id="GO:0008408">
    <property type="term" value="F:3'-5' exonuclease activity"/>
    <property type="evidence" value="ECO:0007669"/>
    <property type="project" value="InterPro"/>
</dbReference>
<dbReference type="PANTHER" id="PTHR13620">
    <property type="entry name" value="3-5 EXONUCLEASE"/>
    <property type="match status" value="1"/>
</dbReference>
<feature type="domain" description="3'-5' exonuclease" evidence="3">
    <location>
        <begin position="252"/>
        <end position="423"/>
    </location>
</feature>
<dbReference type="AlphaFoldDB" id="A0AB34IDC5"/>
<dbReference type="SUPFAM" id="SSF53098">
    <property type="entry name" value="Ribonuclease H-like"/>
    <property type="match status" value="1"/>
</dbReference>
<dbReference type="InterPro" id="IPR012337">
    <property type="entry name" value="RNaseH-like_sf"/>
</dbReference>
<sequence>MGLDRLLLDLMRPLFNSGVRPETFARLLVELHSKTFFKAWLRDEQEQRAWRLAKGSKPTRHFHGFRDPTGWGGFVPSPCTLQRHYEHYHDSIRQFLDAEVKKRNAEFLKIDVSYKEPKFLARFHGTALYKGLVTALNDLGECRLQYHVSSESHDQLEEPLRSMLRTMHSLGQEPPHVLFTDNIERDLAFLTKIFPWCQQSAEDGGPAASGSHESEKSPLSYVVDPNSIKWLSSAENISAAVESLRSMLGCLPFDERVIGLDAEWDVTVDRAGHVVKQHKLAILQIAAYVDGVLQVFICRLHDKKKLPSSLHSFLQDPGFVFVGRQLGGDAAKLSRDFQGATRLKDNMKTLELGLYARQRDVVRRGSVGLDVLCARVLGKMLPKDERVRCSSKWSAAQLDEQQMAYAAADAAASLDIYRALKDMPDLSARMTPETAIPGAVADMVPNAGDVTDMATIVAKCQILDPPISGKFQLESDRYVTVTDRRRLVRVTEVVAPAFYLKEMKASKRQKAPALADFGEVPFLAVVSLSNLAPQIPRRRTWRSPFDECANKNNSTCPAQPAAQPASAIHAHPAQSVELEDGNTPDNENDECMDLRDVLEVNSLPWEDDGDPTPCMTL</sequence>
<keyword evidence="2" id="KW-0378">Hydrolase</keyword>
<reference evidence="4 5" key="1">
    <citation type="journal article" date="2024" name="Science">
        <title>Giant polyketide synthase enzymes in the biosynthesis of giant marine polyether toxins.</title>
        <authorList>
            <person name="Fallon T.R."/>
            <person name="Shende V.V."/>
            <person name="Wierzbicki I.H."/>
            <person name="Pendleton A.L."/>
            <person name="Watervoot N.F."/>
            <person name="Auber R.P."/>
            <person name="Gonzalez D.J."/>
            <person name="Wisecaver J.H."/>
            <person name="Moore B.S."/>
        </authorList>
    </citation>
    <scope>NUCLEOTIDE SEQUENCE [LARGE SCALE GENOMIC DNA]</scope>
    <source>
        <strain evidence="4 5">12B1</strain>
    </source>
</reference>
<keyword evidence="5" id="KW-1185">Reference proteome</keyword>
<proteinExistence type="predicted"/>
<gene>
    <name evidence="4" type="ORF">AB1Y20_016950</name>
</gene>
<dbReference type="InterPro" id="IPR051132">
    <property type="entry name" value="3-5_Exonuclease_domain"/>
</dbReference>
<comment type="caution">
    <text evidence="4">The sequence shown here is derived from an EMBL/GenBank/DDBJ whole genome shotgun (WGS) entry which is preliminary data.</text>
</comment>
<evidence type="ECO:0000313" key="4">
    <source>
        <dbReference type="EMBL" id="KAL1495589.1"/>
    </source>
</evidence>
<dbReference type="Proteomes" id="UP001515480">
    <property type="component" value="Unassembled WGS sequence"/>
</dbReference>
<evidence type="ECO:0000259" key="3">
    <source>
        <dbReference type="Pfam" id="PF01612"/>
    </source>
</evidence>
<protein>
    <recommendedName>
        <fullName evidence="3">3'-5' exonuclease domain-containing protein</fullName>
    </recommendedName>
</protein>
<evidence type="ECO:0000256" key="1">
    <source>
        <dbReference type="ARBA" id="ARBA00022722"/>
    </source>
</evidence>
<dbReference type="Pfam" id="PF01612">
    <property type="entry name" value="DNA_pol_A_exo1"/>
    <property type="match status" value="1"/>
</dbReference>
<name>A0AB34IDC5_PRYPA</name>
<dbReference type="GO" id="GO:0006139">
    <property type="term" value="P:nucleobase-containing compound metabolic process"/>
    <property type="evidence" value="ECO:0007669"/>
    <property type="project" value="InterPro"/>
</dbReference>
<organism evidence="4 5">
    <name type="scientific">Prymnesium parvum</name>
    <name type="common">Toxic golden alga</name>
    <dbReference type="NCBI Taxonomy" id="97485"/>
    <lineage>
        <taxon>Eukaryota</taxon>
        <taxon>Haptista</taxon>
        <taxon>Haptophyta</taxon>
        <taxon>Prymnesiophyceae</taxon>
        <taxon>Prymnesiales</taxon>
        <taxon>Prymnesiaceae</taxon>
        <taxon>Prymnesium</taxon>
    </lineage>
</organism>
<accession>A0AB34IDC5</accession>
<dbReference type="GO" id="GO:0005737">
    <property type="term" value="C:cytoplasm"/>
    <property type="evidence" value="ECO:0007669"/>
    <property type="project" value="TreeGrafter"/>
</dbReference>
<evidence type="ECO:0000256" key="2">
    <source>
        <dbReference type="ARBA" id="ARBA00022801"/>
    </source>
</evidence>
<dbReference type="Gene3D" id="3.30.420.10">
    <property type="entry name" value="Ribonuclease H-like superfamily/Ribonuclease H"/>
    <property type="match status" value="1"/>
</dbReference>
<dbReference type="PANTHER" id="PTHR13620:SF104">
    <property type="entry name" value="EXONUCLEASE 3'-5' DOMAIN-CONTAINING PROTEIN 2"/>
    <property type="match status" value="1"/>
</dbReference>
<dbReference type="GO" id="GO:0003676">
    <property type="term" value="F:nucleic acid binding"/>
    <property type="evidence" value="ECO:0007669"/>
    <property type="project" value="InterPro"/>
</dbReference>
<dbReference type="InterPro" id="IPR002562">
    <property type="entry name" value="3'-5'_exonuclease_dom"/>
</dbReference>
<dbReference type="GO" id="GO:0005634">
    <property type="term" value="C:nucleus"/>
    <property type="evidence" value="ECO:0007669"/>
    <property type="project" value="TreeGrafter"/>
</dbReference>